<reference evidence="2 3" key="1">
    <citation type="submission" date="2020-08" db="EMBL/GenBank/DDBJ databases">
        <title>Plant Genome Project.</title>
        <authorList>
            <person name="Zhang R.-G."/>
        </authorList>
    </citation>
    <scope>NUCLEOTIDE SEQUENCE [LARGE SCALE GENOMIC DNA]</scope>
    <source>
        <tissue evidence="2">Rhizome</tissue>
    </source>
</reference>
<gene>
    <name evidence="2" type="ORF">ZIOFF_022262</name>
</gene>
<dbReference type="EMBL" id="JACMSC010000006">
    <property type="protein sequence ID" value="KAG6518781.1"/>
    <property type="molecule type" value="Genomic_DNA"/>
</dbReference>
<dbReference type="InterPro" id="IPR035892">
    <property type="entry name" value="C2_domain_sf"/>
</dbReference>
<name>A0A8J5HL66_ZINOF</name>
<accession>A0A8J5HL66</accession>
<keyword evidence="1" id="KW-0812">Transmembrane</keyword>
<protein>
    <submittedName>
        <fullName evidence="2">Uncharacterized protein</fullName>
    </submittedName>
</protein>
<evidence type="ECO:0000313" key="2">
    <source>
        <dbReference type="EMBL" id="KAG6518781.1"/>
    </source>
</evidence>
<comment type="caution">
    <text evidence="2">The sequence shown here is derived from an EMBL/GenBank/DDBJ whole genome shotgun (WGS) entry which is preliminary data.</text>
</comment>
<evidence type="ECO:0000313" key="3">
    <source>
        <dbReference type="Proteomes" id="UP000734854"/>
    </source>
</evidence>
<dbReference type="Proteomes" id="UP000734854">
    <property type="component" value="Unassembled WGS sequence"/>
</dbReference>
<feature type="transmembrane region" description="Helical" evidence="1">
    <location>
        <begin position="64"/>
        <end position="84"/>
    </location>
</feature>
<keyword evidence="1" id="KW-1133">Transmembrane helix</keyword>
<dbReference type="AlphaFoldDB" id="A0A8J5HL66"/>
<keyword evidence="1" id="KW-0472">Membrane</keyword>
<sequence length="115" mass="13145">MEVVAYYMGSVITINLTRVVKYTFEASVERKLRQTGYCMPPFSGKPIWAKHAGRCRPSRRKMEISSTLAVTAFEILGYVVISLADVVNNKRINEKYHLIDSKNGCVQVELQWRTS</sequence>
<proteinExistence type="predicted"/>
<evidence type="ECO:0000256" key="1">
    <source>
        <dbReference type="SAM" id="Phobius"/>
    </source>
</evidence>
<organism evidence="2 3">
    <name type="scientific">Zingiber officinale</name>
    <name type="common">Ginger</name>
    <name type="synonym">Amomum zingiber</name>
    <dbReference type="NCBI Taxonomy" id="94328"/>
    <lineage>
        <taxon>Eukaryota</taxon>
        <taxon>Viridiplantae</taxon>
        <taxon>Streptophyta</taxon>
        <taxon>Embryophyta</taxon>
        <taxon>Tracheophyta</taxon>
        <taxon>Spermatophyta</taxon>
        <taxon>Magnoliopsida</taxon>
        <taxon>Liliopsida</taxon>
        <taxon>Zingiberales</taxon>
        <taxon>Zingiberaceae</taxon>
        <taxon>Zingiber</taxon>
    </lineage>
</organism>
<dbReference type="Gene3D" id="2.60.40.150">
    <property type="entry name" value="C2 domain"/>
    <property type="match status" value="1"/>
</dbReference>
<keyword evidence="3" id="KW-1185">Reference proteome</keyword>